<organism evidence="1 2">
    <name type="scientific">Caerostris extrusa</name>
    <name type="common">Bark spider</name>
    <name type="synonym">Caerostris bankana</name>
    <dbReference type="NCBI Taxonomy" id="172846"/>
    <lineage>
        <taxon>Eukaryota</taxon>
        <taxon>Metazoa</taxon>
        <taxon>Ecdysozoa</taxon>
        <taxon>Arthropoda</taxon>
        <taxon>Chelicerata</taxon>
        <taxon>Arachnida</taxon>
        <taxon>Araneae</taxon>
        <taxon>Araneomorphae</taxon>
        <taxon>Entelegynae</taxon>
        <taxon>Araneoidea</taxon>
        <taxon>Araneidae</taxon>
        <taxon>Caerostris</taxon>
    </lineage>
</organism>
<keyword evidence="2" id="KW-1185">Reference proteome</keyword>
<gene>
    <name evidence="1" type="ORF">CEXT_66801</name>
</gene>
<dbReference type="AlphaFoldDB" id="A0AAV4MDR0"/>
<dbReference type="EMBL" id="BPLR01002145">
    <property type="protein sequence ID" value="GIX70493.1"/>
    <property type="molecule type" value="Genomic_DNA"/>
</dbReference>
<evidence type="ECO:0000313" key="1">
    <source>
        <dbReference type="EMBL" id="GIX70493.1"/>
    </source>
</evidence>
<proteinExistence type="predicted"/>
<comment type="caution">
    <text evidence="1">The sequence shown here is derived from an EMBL/GenBank/DDBJ whole genome shotgun (WGS) entry which is preliminary data.</text>
</comment>
<protein>
    <submittedName>
        <fullName evidence="1">Uncharacterized protein</fullName>
    </submittedName>
</protein>
<accession>A0AAV4MDR0</accession>
<evidence type="ECO:0000313" key="2">
    <source>
        <dbReference type="Proteomes" id="UP001054945"/>
    </source>
</evidence>
<dbReference type="Proteomes" id="UP001054945">
    <property type="component" value="Unassembled WGS sequence"/>
</dbReference>
<sequence>MSAEENDTTVQLVTRLPERVLEPGSSRVTESRVTIASFPRGFFDPRGTPSSGNCLQRRLPRQDSRCICNQVTDFALNAFYDCDVEF</sequence>
<reference evidence="1 2" key="1">
    <citation type="submission" date="2021-06" db="EMBL/GenBank/DDBJ databases">
        <title>Caerostris extrusa draft genome.</title>
        <authorList>
            <person name="Kono N."/>
            <person name="Arakawa K."/>
        </authorList>
    </citation>
    <scope>NUCLEOTIDE SEQUENCE [LARGE SCALE GENOMIC DNA]</scope>
</reference>
<name>A0AAV4MDR0_CAEEX</name>